<protein>
    <recommendedName>
        <fullName evidence="4">HipA-like C-terminal domain-containing protein</fullName>
    </recommendedName>
</protein>
<keyword evidence="6" id="KW-1185">Reference proteome</keyword>
<sequence>MQLTLQVCLQGNWQDAAQLTLPEPERGRSGEVLLAYHPQAYALENLGQDSLAACSLRLPVDLMQTYRAKPWFSFLDDIMPAGASRRYWVNQLGIGHLSTHQQDTQLLAHGTIAPVGNWRVKESLPAIPATSQLAAMRFTLADVVDRHSDFLEYAQAMGAASGGATGAGGEAPKLLLRCSAQDQIWIDTWQDDIGNQDQHYLVKFPRGNRSKDDCDILRAEYHYYHELHSLGLDTIATNNMRLLEGEHYPSLWLPRFDVHFNGRYHERYGLESVYSILGKSPGSYLNHFECLHELIRLLQQQYAVQELGQVFDSGTWVCEWVKRDFVNVVYGNSDNHGRNTSLLKRPQQIWLSPVYDFAPMKADPDGITRTTTWGAPYEEGGRFDWIAIAHALSTWVEPERVIDELRKLAGHVRGLRERLAVRGVPETLLAKPTFGFDFIDEKLSHWQLI</sequence>
<accession>B3PHV8</accession>
<dbReference type="InterPro" id="IPR052028">
    <property type="entry name" value="HipA_Ser/Thr_kinase"/>
</dbReference>
<reference evidence="5 6" key="1">
    <citation type="journal article" date="2008" name="J. Bacteriol.">
        <title>Insights into plant cell wall degradation from the genome sequence of the soil bacterium Cellvibrio japonicus.</title>
        <authorList>
            <person name="Deboy R.T."/>
            <person name="Mongodin E.F."/>
            <person name="Fouts D.E."/>
            <person name="Tailford L.E."/>
            <person name="Khouri H."/>
            <person name="Emerson J.B."/>
            <person name="Mohamoud Y."/>
            <person name="Watkins K."/>
            <person name="Henrissat B."/>
            <person name="Gilbert H.J."/>
            <person name="Nelson K.E."/>
        </authorList>
    </citation>
    <scope>NUCLEOTIDE SEQUENCE [LARGE SCALE GENOMIC DNA]</scope>
    <source>
        <strain evidence="5 6">Ueda107</strain>
    </source>
</reference>
<evidence type="ECO:0000256" key="2">
    <source>
        <dbReference type="ARBA" id="ARBA00022679"/>
    </source>
</evidence>
<dbReference type="EMBL" id="CP000934">
    <property type="protein sequence ID" value="ACE84188.1"/>
    <property type="molecule type" value="Genomic_DNA"/>
</dbReference>
<dbReference type="PANTHER" id="PTHR37419:SF8">
    <property type="entry name" value="TOXIN YJJJ"/>
    <property type="match status" value="1"/>
</dbReference>
<comment type="similarity">
    <text evidence="1">Belongs to the HipA Ser/Thr kinase family.</text>
</comment>
<feature type="domain" description="HipA-like C-terminal" evidence="4">
    <location>
        <begin position="167"/>
        <end position="405"/>
    </location>
</feature>
<dbReference type="Proteomes" id="UP000001036">
    <property type="component" value="Chromosome"/>
</dbReference>
<dbReference type="Pfam" id="PF07804">
    <property type="entry name" value="HipA_C"/>
    <property type="match status" value="1"/>
</dbReference>
<keyword evidence="2" id="KW-0808">Transferase</keyword>
<dbReference type="GO" id="GO:0005829">
    <property type="term" value="C:cytosol"/>
    <property type="evidence" value="ECO:0007669"/>
    <property type="project" value="TreeGrafter"/>
</dbReference>
<dbReference type="HOGENOM" id="CLU_047711_0_0_6"/>
<dbReference type="RefSeq" id="WP_012489273.1">
    <property type="nucleotide sequence ID" value="NC_010995.1"/>
</dbReference>
<dbReference type="PIRSF" id="PIRSF028135">
    <property type="entry name" value="UCP028135_HipA-like"/>
    <property type="match status" value="1"/>
</dbReference>
<dbReference type="PANTHER" id="PTHR37419">
    <property type="entry name" value="SERINE/THREONINE-PROTEIN KINASE TOXIN HIPA"/>
    <property type="match status" value="1"/>
</dbReference>
<dbReference type="eggNOG" id="COG3550">
    <property type="taxonomic scope" value="Bacteria"/>
</dbReference>
<name>B3PHV8_CELJU</name>
<proteinExistence type="inferred from homology"/>
<dbReference type="KEGG" id="cja:CJA_3701"/>
<dbReference type="AlphaFoldDB" id="B3PHV8"/>
<evidence type="ECO:0000313" key="5">
    <source>
        <dbReference type="EMBL" id="ACE84188.1"/>
    </source>
</evidence>
<evidence type="ECO:0000256" key="3">
    <source>
        <dbReference type="ARBA" id="ARBA00022777"/>
    </source>
</evidence>
<dbReference type="OrthoDB" id="9805913at2"/>
<evidence type="ECO:0000259" key="4">
    <source>
        <dbReference type="Pfam" id="PF07804"/>
    </source>
</evidence>
<dbReference type="InterPro" id="IPR012893">
    <property type="entry name" value="HipA-like_C"/>
</dbReference>
<keyword evidence="3" id="KW-0418">Kinase</keyword>
<evidence type="ECO:0000256" key="1">
    <source>
        <dbReference type="ARBA" id="ARBA00010164"/>
    </source>
</evidence>
<dbReference type="InterPro" id="IPR016869">
    <property type="entry name" value="UCP028135_HipA-like"/>
</dbReference>
<organism evidence="5 6">
    <name type="scientific">Cellvibrio japonicus (strain Ueda107)</name>
    <name type="common">Pseudomonas fluorescens subsp. cellulosa</name>
    <dbReference type="NCBI Taxonomy" id="498211"/>
    <lineage>
        <taxon>Bacteria</taxon>
        <taxon>Pseudomonadati</taxon>
        <taxon>Pseudomonadota</taxon>
        <taxon>Gammaproteobacteria</taxon>
        <taxon>Cellvibrionales</taxon>
        <taxon>Cellvibrionaceae</taxon>
        <taxon>Cellvibrio</taxon>
    </lineage>
</organism>
<gene>
    <name evidence="5" type="ordered locus">CJA_3701</name>
</gene>
<dbReference type="STRING" id="498211.CJA_3701"/>
<dbReference type="GO" id="GO:0004674">
    <property type="term" value="F:protein serine/threonine kinase activity"/>
    <property type="evidence" value="ECO:0007669"/>
    <property type="project" value="TreeGrafter"/>
</dbReference>
<evidence type="ECO:0000313" key="6">
    <source>
        <dbReference type="Proteomes" id="UP000001036"/>
    </source>
</evidence>